<dbReference type="GO" id="GO:0000166">
    <property type="term" value="F:nucleotide binding"/>
    <property type="evidence" value="ECO:0007669"/>
    <property type="project" value="UniProtKB-KW"/>
</dbReference>
<proteinExistence type="inferred from homology"/>
<keyword evidence="4" id="KW-0547">Nucleotide-binding</keyword>
<protein>
    <recommendedName>
        <fullName evidence="5">Nucleotidyl transferase domain-containing protein</fullName>
    </recommendedName>
</protein>
<dbReference type="GO" id="GO:0005978">
    <property type="term" value="P:glycogen biosynthetic process"/>
    <property type="evidence" value="ECO:0007669"/>
    <property type="project" value="InterPro"/>
</dbReference>
<evidence type="ECO:0000256" key="1">
    <source>
        <dbReference type="ARBA" id="ARBA00010443"/>
    </source>
</evidence>
<comment type="similarity">
    <text evidence="1">Belongs to the bacterial/plant glucose-1-phosphate adenylyltransferase family.</text>
</comment>
<evidence type="ECO:0000313" key="6">
    <source>
        <dbReference type="EMBL" id="KKL93875.1"/>
    </source>
</evidence>
<evidence type="ECO:0000256" key="2">
    <source>
        <dbReference type="ARBA" id="ARBA00022679"/>
    </source>
</evidence>
<dbReference type="PANTHER" id="PTHR43523">
    <property type="entry name" value="GLUCOSE-1-PHOSPHATE ADENYLYLTRANSFERASE-RELATED"/>
    <property type="match status" value="1"/>
</dbReference>
<keyword evidence="3" id="KW-0548">Nucleotidyltransferase</keyword>
<dbReference type="InterPro" id="IPR011831">
    <property type="entry name" value="ADP-Glc_PPase"/>
</dbReference>
<dbReference type="GO" id="GO:0008878">
    <property type="term" value="F:glucose-1-phosphate adenylyltransferase activity"/>
    <property type="evidence" value="ECO:0007669"/>
    <property type="project" value="InterPro"/>
</dbReference>
<dbReference type="AlphaFoldDB" id="A0A0F9IJ78"/>
<organism evidence="6">
    <name type="scientific">marine sediment metagenome</name>
    <dbReference type="NCBI Taxonomy" id="412755"/>
    <lineage>
        <taxon>unclassified sequences</taxon>
        <taxon>metagenomes</taxon>
        <taxon>ecological metagenomes</taxon>
    </lineage>
</organism>
<gene>
    <name evidence="6" type="ORF">LCGC14_1870290</name>
</gene>
<dbReference type="EMBL" id="LAZR01019075">
    <property type="protein sequence ID" value="KKL93875.1"/>
    <property type="molecule type" value="Genomic_DNA"/>
</dbReference>
<dbReference type="PANTHER" id="PTHR43523:SF12">
    <property type="entry name" value="GLUCOSE-1-PHOSPHATE ADENYLYLTRANSFERASE LARGE SUBUNIT 1, CHLOROPLASTIC-RELATED"/>
    <property type="match status" value="1"/>
</dbReference>
<comment type="caution">
    <text evidence="6">The sequence shown here is derived from an EMBL/GenBank/DDBJ whole genome shotgun (WGS) entry which is preliminary data.</text>
</comment>
<evidence type="ECO:0000256" key="4">
    <source>
        <dbReference type="ARBA" id="ARBA00022741"/>
    </source>
</evidence>
<dbReference type="InterPro" id="IPR005835">
    <property type="entry name" value="NTP_transferase_dom"/>
</dbReference>
<feature type="domain" description="Nucleotidyl transferase" evidence="5">
    <location>
        <begin position="8"/>
        <end position="80"/>
    </location>
</feature>
<accession>A0A0F9IJ78</accession>
<dbReference type="SUPFAM" id="SSF53448">
    <property type="entry name" value="Nucleotide-diphospho-sugar transferases"/>
    <property type="match status" value="1"/>
</dbReference>
<dbReference type="Pfam" id="PF00483">
    <property type="entry name" value="NTP_transferase"/>
    <property type="match status" value="1"/>
</dbReference>
<reference evidence="6" key="1">
    <citation type="journal article" date="2015" name="Nature">
        <title>Complex archaea that bridge the gap between prokaryotes and eukaryotes.</title>
        <authorList>
            <person name="Spang A."/>
            <person name="Saw J.H."/>
            <person name="Jorgensen S.L."/>
            <person name="Zaremba-Niedzwiedzka K."/>
            <person name="Martijn J."/>
            <person name="Lind A.E."/>
            <person name="van Eijk R."/>
            <person name="Schleper C."/>
            <person name="Guy L."/>
            <person name="Ettema T.J."/>
        </authorList>
    </citation>
    <scope>NUCLEOTIDE SEQUENCE</scope>
</reference>
<sequence length="84" mass="9648">MVREFFFDGTADAIRKNLDKILELPVDFFLILSGDQLYNIDFQKMFSFAKEKDADLTIASLPVSEQDAKRLGLLKINKEAYIVD</sequence>
<name>A0A0F9IJ78_9ZZZZ</name>
<dbReference type="InterPro" id="IPR029044">
    <property type="entry name" value="Nucleotide-diphossugar_trans"/>
</dbReference>
<evidence type="ECO:0000259" key="5">
    <source>
        <dbReference type="Pfam" id="PF00483"/>
    </source>
</evidence>
<dbReference type="Gene3D" id="3.90.550.10">
    <property type="entry name" value="Spore Coat Polysaccharide Biosynthesis Protein SpsA, Chain A"/>
    <property type="match status" value="1"/>
</dbReference>
<evidence type="ECO:0000256" key="3">
    <source>
        <dbReference type="ARBA" id="ARBA00022695"/>
    </source>
</evidence>
<feature type="non-terminal residue" evidence="6">
    <location>
        <position position="84"/>
    </location>
</feature>
<keyword evidence="2" id="KW-0808">Transferase</keyword>